<name>A0AAJ0BW84_9PEZI</name>
<accession>A0AAJ0BW84</accession>
<reference evidence="1" key="1">
    <citation type="submission" date="2023-06" db="EMBL/GenBank/DDBJ databases">
        <title>Genome-scale phylogeny and comparative genomics of the fungal order Sordariales.</title>
        <authorList>
            <consortium name="Lawrence Berkeley National Laboratory"/>
            <person name="Hensen N."/>
            <person name="Bonometti L."/>
            <person name="Westerberg I."/>
            <person name="Brannstrom I.O."/>
            <person name="Guillou S."/>
            <person name="Cros-Aarteil S."/>
            <person name="Calhoun S."/>
            <person name="Haridas S."/>
            <person name="Kuo A."/>
            <person name="Mondo S."/>
            <person name="Pangilinan J."/>
            <person name="Riley R."/>
            <person name="Labutti K."/>
            <person name="Andreopoulos B."/>
            <person name="Lipzen A."/>
            <person name="Chen C."/>
            <person name="Yanf M."/>
            <person name="Daum C."/>
            <person name="Ng V."/>
            <person name="Clum A."/>
            <person name="Steindorff A."/>
            <person name="Ohm R."/>
            <person name="Martin F."/>
            <person name="Silar P."/>
            <person name="Natvig D."/>
            <person name="Lalanne C."/>
            <person name="Gautier V."/>
            <person name="Ament-Velasquez S.L."/>
            <person name="Kruys A."/>
            <person name="Hutchinson M.I."/>
            <person name="Powell A.J."/>
            <person name="Barry K."/>
            <person name="Miller A.N."/>
            <person name="Grigoriev I.V."/>
            <person name="Debuchy R."/>
            <person name="Gladieux P."/>
            <person name="Thoren M.H."/>
            <person name="Johannesson H."/>
        </authorList>
    </citation>
    <scope>NUCLEOTIDE SEQUENCE</scope>
    <source>
        <strain evidence="1">8032-3</strain>
    </source>
</reference>
<dbReference type="PANTHER" id="PTHR10039:SF14">
    <property type="entry name" value="NACHT DOMAIN-CONTAINING PROTEIN"/>
    <property type="match status" value="1"/>
</dbReference>
<dbReference type="RefSeq" id="XP_060281643.1">
    <property type="nucleotide sequence ID" value="XM_060426157.1"/>
</dbReference>
<dbReference type="Gene3D" id="1.25.40.10">
    <property type="entry name" value="Tetratricopeptide repeat domain"/>
    <property type="match status" value="1"/>
</dbReference>
<dbReference type="PANTHER" id="PTHR10039">
    <property type="entry name" value="AMELOGENIN"/>
    <property type="match status" value="1"/>
</dbReference>
<comment type="caution">
    <text evidence="1">The sequence shown here is derived from an EMBL/GenBank/DDBJ whole genome shotgun (WGS) entry which is preliminary data.</text>
</comment>
<keyword evidence="2" id="KW-1185">Reference proteome</keyword>
<dbReference type="GeneID" id="85309344"/>
<dbReference type="AlphaFoldDB" id="A0AAJ0BW84"/>
<organism evidence="1 2">
    <name type="scientific">Phialemonium atrogriseum</name>
    <dbReference type="NCBI Taxonomy" id="1093897"/>
    <lineage>
        <taxon>Eukaryota</taxon>
        <taxon>Fungi</taxon>
        <taxon>Dikarya</taxon>
        <taxon>Ascomycota</taxon>
        <taxon>Pezizomycotina</taxon>
        <taxon>Sordariomycetes</taxon>
        <taxon>Sordariomycetidae</taxon>
        <taxon>Cephalothecales</taxon>
        <taxon>Cephalothecaceae</taxon>
        <taxon>Phialemonium</taxon>
    </lineage>
</organism>
<proteinExistence type="predicted"/>
<sequence>MAATPNHMHCDLDDANPRCLQSAFEDFSSGLKRRQQGRWAAFKVDGLDIAALEVRLNSILDRRPTSPSGLKKFGRHIIDQLVRYAPGVDQLMQGQGPIASGVWGCIRMAINVVEEYQTIPELAVKDIRRVFETLIRLKSHVGSFTDEEEKALTSVYTRMLWLMHVADIILEDRRIRRLQRSILRKGTLKLEARREDLQEAVDEFDRVSGSAQIRVVSVGVQRLGVWTQEHDRRASEMQLAHSRERAMDDIMDKLKERTAPPFPVPEPTEGTCQWIFNEPAYERWAKEDHHSLLWVSAPPVTKQFKRLHSSTKFFTYAGYCNSDMFGSGDETETPHTIIGNLETLASTEKGRAIVFCRPLPIFQKFMAPDRSQYNYHCLQEEHFSRASKEIHTRAAGSFLWARMYLIHLSKAPSQRTLKERLGSFPATLSQAYDKMISANQEHLDKDQVEQRDSILLAVLTARCPLTVGQLSESHDLPRHQGADTAVNLCLPLLEVRDNRIIFTHSSAREHLLSPPPSRKSLRLSLDESNLSQALKCLNWLLQVEYGSPERIKSLVRSNNDLGEADSTMAVVRLSGGCFLDYAARYWFLHVVALPKPPRDLVELVGNFLGARQFVFWGEYVTERGNSKELILVAEREIRKWLRRLPADLGDAIKLEDYVMKPYEEMSEVFSETDGDKLFEWLILMALGDYFYEKGDKRAFALRKQVAAGLVELRGREDRLSLRAQSQEAAVYLWQGEMRGARDRFVELSKIQQRVLGEDKPDMWESLAHTGRAEYYMNDYDNAFATYTRAAGGLRRTLGEKSAFYLGTLVYKAQVLVMQRKVQEGASQLQSVYDEREAEFGPEDGFSIYVQGFLGEAYRKEGKSTLALQHLEENYQYRQNQSSSSNDYLVVDAAISLLIAYRDFGMHDKASSLAQEVGNDVAALFERRCQLVHLNGLLGVDRGHVRESIKMLREFVVQTRREDYNRGFLWLLLDLATLLRRDERHNEASSLFDNLVVVKEASTHASAAGADELDDEPSPPKLLELAERALTLIKNAKPVLANELLEGNNLVWVRERDTWYWEAASPADTATMKGPRWT</sequence>
<evidence type="ECO:0000313" key="2">
    <source>
        <dbReference type="Proteomes" id="UP001244011"/>
    </source>
</evidence>
<evidence type="ECO:0000313" key="1">
    <source>
        <dbReference type="EMBL" id="KAK1765430.1"/>
    </source>
</evidence>
<dbReference type="Proteomes" id="UP001244011">
    <property type="component" value="Unassembled WGS sequence"/>
</dbReference>
<dbReference type="SUPFAM" id="SSF48452">
    <property type="entry name" value="TPR-like"/>
    <property type="match status" value="1"/>
</dbReference>
<gene>
    <name evidence="1" type="ORF">QBC33DRAFT_516753</name>
</gene>
<dbReference type="EMBL" id="MU839015">
    <property type="protein sequence ID" value="KAK1765430.1"/>
    <property type="molecule type" value="Genomic_DNA"/>
</dbReference>
<dbReference type="InterPro" id="IPR011990">
    <property type="entry name" value="TPR-like_helical_dom_sf"/>
</dbReference>
<protein>
    <submittedName>
        <fullName evidence="1">Uncharacterized protein</fullName>
    </submittedName>
</protein>